<dbReference type="eggNOG" id="COG0389">
    <property type="taxonomic scope" value="Bacteria"/>
</dbReference>
<name>G0A6A3_METMM</name>
<dbReference type="InterPro" id="IPR050356">
    <property type="entry name" value="SulA_CellDiv_inhibitor"/>
</dbReference>
<dbReference type="InterPro" id="IPR043502">
    <property type="entry name" value="DNA/RNA_pol_sf"/>
</dbReference>
<gene>
    <name evidence="3" type="ordered locus">Metme_3360</name>
</gene>
<evidence type="ECO:0000259" key="2">
    <source>
        <dbReference type="Pfam" id="PF00817"/>
    </source>
</evidence>
<reference key="2">
    <citation type="submission" date="2011-05" db="EMBL/GenBank/DDBJ databases">
        <title>Complete genome sequence of the aerobic marine methanotroph Methylomonas methanica MC09.</title>
        <authorList>
            <person name="Boden R."/>
            <person name="Cunliffe M."/>
            <person name="Scanlan J."/>
            <person name="Moussard H."/>
            <person name="Kits K.D."/>
            <person name="Klotz M."/>
            <person name="Jetten M."/>
            <person name="Vuilleumier S."/>
            <person name="Han J."/>
            <person name="Peters L."/>
            <person name="Mikhailova N."/>
            <person name="Teshima H."/>
            <person name="Tapia R."/>
            <person name="Kyrpides N."/>
            <person name="Ivanova N."/>
            <person name="Pagani I."/>
            <person name="Cheng J.-F."/>
            <person name="Goodwin L."/>
            <person name="Han C."/>
            <person name="Hauser L."/>
            <person name="Land M."/>
            <person name="Lapidus A."/>
            <person name="Lucas S."/>
            <person name="Pitluck S."/>
            <person name="Woyke T."/>
            <person name="Stein L.Y."/>
            <person name="Murrell C."/>
        </authorList>
    </citation>
    <scope>NUCLEOTIDE SEQUENCE</scope>
    <source>
        <strain>MC09</strain>
    </source>
</reference>
<evidence type="ECO:0000313" key="4">
    <source>
        <dbReference type="Proteomes" id="UP000008888"/>
    </source>
</evidence>
<dbReference type="STRING" id="857087.Metme_3360"/>
<dbReference type="HOGENOM" id="CLU_028184_0_1_6"/>
<dbReference type="InterPro" id="IPR001126">
    <property type="entry name" value="UmuC"/>
</dbReference>
<dbReference type="OrthoDB" id="5298951at2"/>
<proteinExistence type="predicted"/>
<sequence length="495" mass="54699">MNTAVAGVFTPQVSPPPQTEAAVSPLRAKLWLCAYFPELALTAAGLDLRQVVALQQQHKGRPSLYAVSEPARQAGVTVGMAPAAALALCPSLQIRDRDSRLEQIALSRLADAALAFSPWVSLDCSNALLLDVGSCLTLFGGVERLRERVRQALLDLGYQCALALAPTPAAGELLARLKIETIAQQPAALRSLLGPVPLTALGLDEGLLKRLSRTGVQRLADLWRLPRDGLARRYGTALLRHLDALAGNDNRVLRQFHQPPRFTGSRELPAELEKLQHFFPAVEQLAAELADFLRQRDAAALGVHLFLYHYRQPASRIELSFRLPTRDAEHCCRLLREKLERTALPAPVLSIELVSEAIAPFQPHTFSLFDDGREREQDWQTALEQLQNRLGHQALQYPAIGADYRPERAGFLAYAAGVLDVSLPARPVWLLPEPESLDPAGLDCLPDSERIESGWWDGAAVRRDYRVAYDRAGRKLWVFRDLKPGGGWYCHGLFG</sequence>
<dbReference type="GO" id="GO:0006281">
    <property type="term" value="P:DNA repair"/>
    <property type="evidence" value="ECO:0007669"/>
    <property type="project" value="InterPro"/>
</dbReference>
<dbReference type="CDD" id="cd03468">
    <property type="entry name" value="PolY_like"/>
    <property type="match status" value="1"/>
</dbReference>
<dbReference type="PANTHER" id="PTHR35369">
    <property type="entry name" value="BLR3025 PROTEIN-RELATED"/>
    <property type="match status" value="1"/>
</dbReference>
<organism evidence="3 4">
    <name type="scientific">Methylomonas methanica (strain DSM 25384 / MC09)</name>
    <dbReference type="NCBI Taxonomy" id="857087"/>
    <lineage>
        <taxon>Bacteria</taxon>
        <taxon>Pseudomonadati</taxon>
        <taxon>Pseudomonadota</taxon>
        <taxon>Gammaproteobacteria</taxon>
        <taxon>Methylococcales</taxon>
        <taxon>Methylococcaceae</taxon>
        <taxon>Methylomonas</taxon>
    </lineage>
</organism>
<keyword evidence="1" id="KW-0227">DNA damage</keyword>
<protein>
    <recommendedName>
        <fullName evidence="2">UmuC domain-containing protein</fullName>
    </recommendedName>
</protein>
<dbReference type="EMBL" id="CP002738">
    <property type="protein sequence ID" value="AEG01731.1"/>
    <property type="molecule type" value="Genomic_DNA"/>
</dbReference>
<evidence type="ECO:0000256" key="1">
    <source>
        <dbReference type="ARBA" id="ARBA00022763"/>
    </source>
</evidence>
<dbReference type="PANTHER" id="PTHR35369:SF2">
    <property type="entry name" value="BLR3025 PROTEIN"/>
    <property type="match status" value="1"/>
</dbReference>
<keyword evidence="4" id="KW-1185">Reference proteome</keyword>
<feature type="domain" description="UmuC" evidence="2">
    <location>
        <begin position="49"/>
        <end position="170"/>
    </location>
</feature>
<dbReference type="SUPFAM" id="SSF56672">
    <property type="entry name" value="DNA/RNA polymerases"/>
    <property type="match status" value="1"/>
</dbReference>
<accession>G0A6A3</accession>
<dbReference type="RefSeq" id="WP_013819958.1">
    <property type="nucleotide sequence ID" value="NC_015572.1"/>
</dbReference>
<dbReference type="KEGG" id="mmt:Metme_3360"/>
<dbReference type="AlphaFoldDB" id="G0A6A3"/>
<reference evidence="4" key="3">
    <citation type="submission" date="2011-05" db="EMBL/GenBank/DDBJ databases">
        <title>Complete sequence of Methylomonas methanica MC09.</title>
        <authorList>
            <consortium name="US DOE Joint Genome Institute"/>
            <person name="Lucas S."/>
            <person name="Han J."/>
            <person name="Lapidus A."/>
            <person name="Cheng J.-F."/>
            <person name="Goodwin L."/>
            <person name="Pitluck S."/>
            <person name="Peters L."/>
            <person name="Mikhailova N."/>
            <person name="Teshima H."/>
            <person name="Han C."/>
            <person name="Tapia R."/>
            <person name="Land M."/>
            <person name="Hauser L."/>
            <person name="Kyrpides N."/>
            <person name="Ivanova N."/>
            <person name="Pagani I."/>
            <person name="Stein L."/>
            <person name="Woyke T."/>
        </authorList>
    </citation>
    <scope>NUCLEOTIDE SEQUENCE [LARGE SCALE GENOMIC DNA]</scope>
    <source>
        <strain evidence="4">MC09</strain>
    </source>
</reference>
<dbReference type="Proteomes" id="UP000008888">
    <property type="component" value="Chromosome"/>
</dbReference>
<dbReference type="Pfam" id="PF00817">
    <property type="entry name" value="IMS"/>
    <property type="match status" value="1"/>
</dbReference>
<evidence type="ECO:0000313" key="3">
    <source>
        <dbReference type="EMBL" id="AEG01731.1"/>
    </source>
</evidence>
<dbReference type="Gene3D" id="3.40.1170.60">
    <property type="match status" value="1"/>
</dbReference>
<reference evidence="3 4" key="1">
    <citation type="journal article" date="2011" name="J. Bacteriol.">
        <title>Complete Genome Sequence of the Aerobic Marine Methanotroph Methylomonas methanica MC09.</title>
        <authorList>
            <person name="Boden R."/>
            <person name="Cunliffe M."/>
            <person name="Scanlan J."/>
            <person name="Moussard H."/>
            <person name="Kits K.D."/>
            <person name="Klotz M.G."/>
            <person name="Jetten M.S."/>
            <person name="Vuilleumier S."/>
            <person name="Han J."/>
            <person name="Peters L."/>
            <person name="Mikhailova N."/>
            <person name="Teshima H."/>
            <person name="Tapia R."/>
            <person name="Kyrpides N."/>
            <person name="Ivanova N."/>
            <person name="Pagani I."/>
            <person name="Cheng J.F."/>
            <person name="Goodwin L."/>
            <person name="Han C."/>
            <person name="Hauser L."/>
            <person name="Land M.L."/>
            <person name="Lapidus A."/>
            <person name="Lucas S."/>
            <person name="Pitluck S."/>
            <person name="Woyke T."/>
            <person name="Stein L."/>
            <person name="Murrell J.C."/>
        </authorList>
    </citation>
    <scope>NUCLEOTIDE SEQUENCE [LARGE SCALE GENOMIC DNA]</scope>
    <source>
        <strain evidence="3 4">MC09</strain>
    </source>
</reference>